<organism evidence="2 3">
    <name type="scientific">Actinopolyspora xinjiangensis</name>
    <dbReference type="NCBI Taxonomy" id="405564"/>
    <lineage>
        <taxon>Bacteria</taxon>
        <taxon>Bacillati</taxon>
        <taxon>Actinomycetota</taxon>
        <taxon>Actinomycetes</taxon>
        <taxon>Actinopolysporales</taxon>
        <taxon>Actinopolysporaceae</taxon>
        <taxon>Actinopolyspora</taxon>
    </lineage>
</organism>
<protein>
    <submittedName>
        <fullName evidence="2">Putative ABC transport system permease protein</fullName>
    </submittedName>
</protein>
<dbReference type="Proteomes" id="UP000199497">
    <property type="component" value="Unassembled WGS sequence"/>
</dbReference>
<dbReference type="AlphaFoldDB" id="A0A1H0P916"/>
<keyword evidence="1" id="KW-0472">Membrane</keyword>
<feature type="transmembrane region" description="Helical" evidence="1">
    <location>
        <begin position="365"/>
        <end position="390"/>
    </location>
</feature>
<keyword evidence="1" id="KW-0812">Transmembrane</keyword>
<sequence length="402" mass="42046">MWRWPGAVLRRSNSSIRSTLGLLVVLTVLVSGLASVTTGARTAVERELLRSGGLTQLDVSSLETGRAVRELDAENLDRVRDVAHVVEAVPDHVSSIYTGSADPNAPTFDLTTHSWRPSTRPTIVRGEVPRPLRPGQLVLPVHGSGVDFNRFVGEELPVAYTRATGERSGTPAHTTFEVVATYDPGWRFDGPDTAYVAPETAAVLAAAKAGMSPERYRSTTGATSAVVSVSEQRNVPTVVEKLRELGFSASPVADRVRNLPGVLGAAELGYRIGILVVLAVAVLTGSSSARSGLHHRFSELAVPRIPGDSVSGIRRIPLGGTVLTGLLAGVVGGTAGFGGALLLRGSLERLLGLEVGVTDMLPSPLWGAALVLAPPIGLAVGALLGGHVALRRDPHTPARSQA</sequence>
<evidence type="ECO:0000256" key="1">
    <source>
        <dbReference type="SAM" id="Phobius"/>
    </source>
</evidence>
<keyword evidence="3" id="KW-1185">Reference proteome</keyword>
<dbReference type="RefSeq" id="WP_092596850.1">
    <property type="nucleotide sequence ID" value="NZ_FNJR01000001.1"/>
</dbReference>
<gene>
    <name evidence="2" type="ORF">SAMN04487905_101448</name>
</gene>
<keyword evidence="1" id="KW-1133">Transmembrane helix</keyword>
<name>A0A1H0P916_9ACTN</name>
<evidence type="ECO:0000313" key="3">
    <source>
        <dbReference type="Proteomes" id="UP000199497"/>
    </source>
</evidence>
<accession>A0A1H0P916</accession>
<proteinExistence type="predicted"/>
<dbReference type="STRING" id="405564.SAMN04487905_101448"/>
<feature type="transmembrane region" description="Helical" evidence="1">
    <location>
        <begin position="322"/>
        <end position="345"/>
    </location>
</feature>
<dbReference type="OrthoDB" id="5138447at2"/>
<dbReference type="EMBL" id="FNJR01000001">
    <property type="protein sequence ID" value="SDP01607.1"/>
    <property type="molecule type" value="Genomic_DNA"/>
</dbReference>
<reference evidence="3" key="1">
    <citation type="submission" date="2016-10" db="EMBL/GenBank/DDBJ databases">
        <authorList>
            <person name="Varghese N."/>
            <person name="Submissions S."/>
        </authorList>
    </citation>
    <scope>NUCLEOTIDE SEQUENCE [LARGE SCALE GENOMIC DNA]</scope>
    <source>
        <strain evidence="3">DSM 46732</strain>
    </source>
</reference>
<evidence type="ECO:0000313" key="2">
    <source>
        <dbReference type="EMBL" id="SDP01607.1"/>
    </source>
</evidence>